<name>A0ABV9QCT6_9BURK</name>
<evidence type="ECO:0000256" key="5">
    <source>
        <dbReference type="ARBA" id="ARBA00048267"/>
    </source>
</evidence>
<evidence type="ECO:0000256" key="2">
    <source>
        <dbReference type="ARBA" id="ARBA00022500"/>
    </source>
</evidence>
<dbReference type="SUPFAM" id="SSF52172">
    <property type="entry name" value="CheY-like"/>
    <property type="match status" value="1"/>
</dbReference>
<evidence type="ECO:0000256" key="4">
    <source>
        <dbReference type="ARBA" id="ARBA00022801"/>
    </source>
</evidence>
<evidence type="ECO:0000256" key="6">
    <source>
        <dbReference type="HAMAP-Rule" id="MF_00099"/>
    </source>
</evidence>
<comment type="function">
    <text evidence="6">Involved in chemotaxis. Part of a chemotaxis signal transduction system that modulates chemotaxis in response to various stimuli. Catalyzes the demethylation of specific methylglutamate residues introduced into the chemoreceptors (methyl-accepting chemotaxis proteins or MCP) by CheR. Also mediates the irreversible deamidation of specific glutamine residues to glutamic acid.</text>
</comment>
<feature type="active site" evidence="6 7">
    <location>
        <position position="207"/>
    </location>
</feature>
<comment type="similarity">
    <text evidence="6">Belongs to the CheB family.</text>
</comment>
<dbReference type="InterPro" id="IPR011006">
    <property type="entry name" value="CheY-like_superfamily"/>
</dbReference>
<sequence>MIKLLIVDDSALMRRQLPALFQAEGDFEIRQAHNGAEAVEQNRSFLPDVVTLDINMPEMDGITALSLMMAERPVPVIMVSSLTEKGALVTLEAMNLGAIDYVAKPDGTISLSIQEIQADLVAKVRAAAKSRPTAATARRRSGGAVQGLSQRLRDEHQRRASALAHQSGLICEDLLLIGVSTGGPRALEELLPALPADFPWPVLVAQHMPATFTGPFAHRLNTVCPLEVVEVTSPMPVSTGRIYIAKGSADMVLARRAGTLMVLPKPASAEYLWHPSVEMLGRSALQHVNAKHLIAVLLTGMGDDGAQAFSQIYQHGGRTIAESDSTAVVFGMPAALIQQGGASIVLPLDKIANQLNAWATRSTRTDHGPH</sequence>
<keyword evidence="2 6" id="KW-0145">Chemotaxis</keyword>
<evidence type="ECO:0000256" key="7">
    <source>
        <dbReference type="PROSITE-ProRule" id="PRU00050"/>
    </source>
</evidence>
<dbReference type="RefSeq" id="WP_382430251.1">
    <property type="nucleotide sequence ID" value="NZ_JBHSHJ010000002.1"/>
</dbReference>
<organism evidence="11 12">
    <name type="scientific">Giesbergeria sinuosa</name>
    <dbReference type="NCBI Taxonomy" id="80883"/>
    <lineage>
        <taxon>Bacteria</taxon>
        <taxon>Pseudomonadati</taxon>
        <taxon>Pseudomonadota</taxon>
        <taxon>Betaproteobacteria</taxon>
        <taxon>Burkholderiales</taxon>
        <taxon>Comamonadaceae</taxon>
        <taxon>Giesbergeria</taxon>
    </lineage>
</organism>
<keyword evidence="1 6" id="KW-0963">Cytoplasm</keyword>
<reference evidence="12" key="1">
    <citation type="journal article" date="2019" name="Int. J. Syst. Evol. Microbiol.">
        <title>The Global Catalogue of Microorganisms (GCM) 10K type strain sequencing project: providing services to taxonomists for standard genome sequencing and annotation.</title>
        <authorList>
            <consortium name="The Broad Institute Genomics Platform"/>
            <consortium name="The Broad Institute Genome Sequencing Center for Infectious Disease"/>
            <person name="Wu L."/>
            <person name="Ma J."/>
        </authorList>
    </citation>
    <scope>NUCLEOTIDE SEQUENCE [LARGE SCALE GENOMIC DNA]</scope>
    <source>
        <strain evidence="12">CCUG 49452</strain>
    </source>
</reference>
<comment type="domain">
    <text evidence="6">Contains a C-terminal catalytic domain, and an N-terminal region which modulates catalytic activity.</text>
</comment>
<feature type="modified residue" description="4-aspartylphosphate" evidence="6 8">
    <location>
        <position position="53"/>
    </location>
</feature>
<dbReference type="EC" id="3.5.1.44" evidence="6"/>
<dbReference type="SMART" id="SM00448">
    <property type="entry name" value="REC"/>
    <property type="match status" value="1"/>
</dbReference>
<dbReference type="NCBIfam" id="NF001965">
    <property type="entry name" value="PRK00742.1"/>
    <property type="match status" value="1"/>
</dbReference>
<keyword evidence="11" id="KW-0489">Methyltransferase</keyword>
<comment type="catalytic activity">
    <reaction evidence="6">
        <text>L-glutaminyl-[protein] + H2O = L-glutamyl-[protein] + NH4(+)</text>
        <dbReference type="Rhea" id="RHEA:16441"/>
        <dbReference type="Rhea" id="RHEA-COMP:10207"/>
        <dbReference type="Rhea" id="RHEA-COMP:10208"/>
        <dbReference type="ChEBI" id="CHEBI:15377"/>
        <dbReference type="ChEBI" id="CHEBI:28938"/>
        <dbReference type="ChEBI" id="CHEBI:29973"/>
        <dbReference type="ChEBI" id="CHEBI:30011"/>
        <dbReference type="EC" id="3.5.1.44"/>
    </reaction>
</comment>
<dbReference type="PROSITE" id="PS50110">
    <property type="entry name" value="RESPONSE_REGULATORY"/>
    <property type="match status" value="1"/>
</dbReference>
<evidence type="ECO:0000313" key="11">
    <source>
        <dbReference type="EMBL" id="MFC4788132.1"/>
    </source>
</evidence>
<dbReference type="Pfam" id="PF01339">
    <property type="entry name" value="CheB_methylest"/>
    <property type="match status" value="1"/>
</dbReference>
<feature type="domain" description="CheB-type methylesterase" evidence="10">
    <location>
        <begin position="168"/>
        <end position="362"/>
    </location>
</feature>
<dbReference type="InterPro" id="IPR000673">
    <property type="entry name" value="Sig_transdc_resp-reg_Me-estase"/>
</dbReference>
<dbReference type="InterPro" id="IPR008248">
    <property type="entry name" value="CheB-like"/>
</dbReference>
<keyword evidence="3 6" id="KW-0597">Phosphoprotein</keyword>
<dbReference type="HAMAP" id="MF_00099">
    <property type="entry name" value="CheB_chemtxs"/>
    <property type="match status" value="1"/>
</dbReference>
<evidence type="ECO:0000256" key="1">
    <source>
        <dbReference type="ARBA" id="ARBA00022490"/>
    </source>
</evidence>
<evidence type="ECO:0000259" key="10">
    <source>
        <dbReference type="PROSITE" id="PS50122"/>
    </source>
</evidence>
<dbReference type="GO" id="GO:0008168">
    <property type="term" value="F:methyltransferase activity"/>
    <property type="evidence" value="ECO:0007669"/>
    <property type="project" value="UniProtKB-KW"/>
</dbReference>
<dbReference type="Proteomes" id="UP001596001">
    <property type="component" value="Unassembled WGS sequence"/>
</dbReference>
<evidence type="ECO:0000313" key="12">
    <source>
        <dbReference type="Proteomes" id="UP001596001"/>
    </source>
</evidence>
<dbReference type="CDD" id="cd16432">
    <property type="entry name" value="CheB_Rec"/>
    <property type="match status" value="1"/>
</dbReference>
<keyword evidence="12" id="KW-1185">Reference proteome</keyword>
<evidence type="ECO:0000259" key="9">
    <source>
        <dbReference type="PROSITE" id="PS50110"/>
    </source>
</evidence>
<evidence type="ECO:0000256" key="8">
    <source>
        <dbReference type="PROSITE-ProRule" id="PRU00169"/>
    </source>
</evidence>
<dbReference type="Gene3D" id="3.40.50.2300">
    <property type="match status" value="1"/>
</dbReference>
<dbReference type="GO" id="GO:0032259">
    <property type="term" value="P:methylation"/>
    <property type="evidence" value="ECO:0007669"/>
    <property type="project" value="UniProtKB-KW"/>
</dbReference>
<comment type="subcellular location">
    <subcellularLocation>
        <location evidence="6">Cytoplasm</location>
    </subcellularLocation>
</comment>
<dbReference type="Gene3D" id="3.40.50.180">
    <property type="entry name" value="Methylesterase CheB, C-terminal domain"/>
    <property type="match status" value="1"/>
</dbReference>
<comment type="caution">
    <text evidence="11">The sequence shown here is derived from an EMBL/GenBank/DDBJ whole genome shotgun (WGS) entry which is preliminary data.</text>
</comment>
<dbReference type="EMBL" id="JBHSHJ010000002">
    <property type="protein sequence ID" value="MFC4788132.1"/>
    <property type="molecule type" value="Genomic_DNA"/>
</dbReference>
<dbReference type="PROSITE" id="PS50122">
    <property type="entry name" value="CHEB"/>
    <property type="match status" value="1"/>
</dbReference>
<proteinExistence type="inferred from homology"/>
<dbReference type="Pfam" id="PF00072">
    <property type="entry name" value="Response_reg"/>
    <property type="match status" value="1"/>
</dbReference>
<keyword evidence="4 6" id="KW-0378">Hydrolase</keyword>
<comment type="catalytic activity">
    <reaction evidence="5 6">
        <text>[protein]-L-glutamate 5-O-methyl ester + H2O = L-glutamyl-[protein] + methanol + H(+)</text>
        <dbReference type="Rhea" id="RHEA:23236"/>
        <dbReference type="Rhea" id="RHEA-COMP:10208"/>
        <dbReference type="Rhea" id="RHEA-COMP:10311"/>
        <dbReference type="ChEBI" id="CHEBI:15377"/>
        <dbReference type="ChEBI" id="CHEBI:15378"/>
        <dbReference type="ChEBI" id="CHEBI:17790"/>
        <dbReference type="ChEBI" id="CHEBI:29973"/>
        <dbReference type="ChEBI" id="CHEBI:82795"/>
        <dbReference type="EC" id="3.1.1.61"/>
    </reaction>
</comment>
<dbReference type="InterPro" id="IPR035909">
    <property type="entry name" value="CheB_C"/>
</dbReference>
<dbReference type="SUPFAM" id="SSF52738">
    <property type="entry name" value="Methylesterase CheB, C-terminal domain"/>
    <property type="match status" value="1"/>
</dbReference>
<dbReference type="PANTHER" id="PTHR42872:SF6">
    <property type="entry name" value="PROTEIN-GLUTAMATE METHYLESTERASE_PROTEIN-GLUTAMINE GLUTAMINASE"/>
    <property type="match status" value="1"/>
</dbReference>
<feature type="active site" evidence="6 7">
    <location>
        <position position="180"/>
    </location>
</feature>
<dbReference type="CDD" id="cd17541">
    <property type="entry name" value="REC_CheB-like"/>
    <property type="match status" value="1"/>
</dbReference>
<feature type="active site" evidence="6 7">
    <location>
        <position position="304"/>
    </location>
</feature>
<dbReference type="EC" id="3.1.1.61" evidence="6"/>
<protein>
    <recommendedName>
        <fullName evidence="6">Protein-glutamate methylesterase/protein-glutamine glutaminase</fullName>
        <ecNumber evidence="6">3.1.1.61</ecNumber>
        <ecNumber evidence="6">3.5.1.44</ecNumber>
    </recommendedName>
</protein>
<dbReference type="InterPro" id="IPR001789">
    <property type="entry name" value="Sig_transdc_resp-reg_receiver"/>
</dbReference>
<keyword evidence="11" id="KW-0808">Transferase</keyword>
<gene>
    <name evidence="6 11" type="primary">cheB</name>
    <name evidence="11" type="ORF">ACFO6X_03920</name>
</gene>
<feature type="domain" description="Response regulatory" evidence="9">
    <location>
        <begin position="3"/>
        <end position="119"/>
    </location>
</feature>
<dbReference type="GO" id="GO:0008984">
    <property type="term" value="F:protein-glutamate methylesterase activity"/>
    <property type="evidence" value="ECO:0007669"/>
    <property type="project" value="UniProtKB-EC"/>
</dbReference>
<evidence type="ECO:0000256" key="3">
    <source>
        <dbReference type="ARBA" id="ARBA00022553"/>
    </source>
</evidence>
<dbReference type="PIRSF" id="PIRSF000876">
    <property type="entry name" value="RR_chemtxs_CheB"/>
    <property type="match status" value="1"/>
</dbReference>
<comment type="PTM">
    <text evidence="6">Phosphorylated by CheA. Phosphorylation of the N-terminal regulatory domain activates the methylesterase activity.</text>
</comment>
<accession>A0ABV9QCT6</accession>
<dbReference type="PANTHER" id="PTHR42872">
    <property type="entry name" value="PROTEIN-GLUTAMATE METHYLESTERASE/PROTEIN-GLUTAMINE GLUTAMINASE"/>
    <property type="match status" value="1"/>
</dbReference>